<comment type="caution">
    <text evidence="3">The sequence shown here is derived from an EMBL/GenBank/DDBJ whole genome shotgun (WGS) entry which is preliminary data.</text>
</comment>
<protein>
    <submittedName>
        <fullName evidence="3">Ig-like domain-containing protein</fullName>
    </submittedName>
</protein>
<dbReference type="Proteomes" id="UP001519887">
    <property type="component" value="Unassembled WGS sequence"/>
</dbReference>
<feature type="non-terminal residue" evidence="3">
    <location>
        <position position="1"/>
    </location>
</feature>
<proteinExistence type="predicted"/>
<accession>A0ABS7CK19</accession>
<dbReference type="Pfam" id="PF13205">
    <property type="entry name" value="Big_5"/>
    <property type="match status" value="1"/>
</dbReference>
<gene>
    <name evidence="3" type="ORF">K0U00_45075</name>
</gene>
<feature type="non-terminal residue" evidence="3">
    <location>
        <position position="214"/>
    </location>
</feature>
<name>A0ABS7CK19_9BACL</name>
<keyword evidence="4" id="KW-1185">Reference proteome</keyword>
<dbReference type="InterPro" id="IPR032812">
    <property type="entry name" value="SbsA_Ig"/>
</dbReference>
<evidence type="ECO:0000313" key="3">
    <source>
        <dbReference type="EMBL" id="MBW7461253.1"/>
    </source>
</evidence>
<sequence length="214" mass="22757">HASFSGAPGISGSYAIIINPDVNLSGDTSYYVDVPSGAFTDLNHNPFSGLLGQNWSFGTTDDQAPAAVSFSPSGDETVFAGNFGPLTITFNEYIKLGTGSIQLFQQGEDTALETVWVSGGSVLSGTASVSPHDPASLDLFHYPYLLQDTSYYVQISSGAIVDETGNPFAGIYDTTTWSFTTWDAQPSLWMFSPDTSGAAVDTDLTLFFDEPVIL</sequence>
<organism evidence="3 4">
    <name type="scientific">Paenibacillus sepulcri</name>
    <dbReference type="NCBI Taxonomy" id="359917"/>
    <lineage>
        <taxon>Bacteria</taxon>
        <taxon>Bacillati</taxon>
        <taxon>Bacillota</taxon>
        <taxon>Bacilli</taxon>
        <taxon>Bacillales</taxon>
        <taxon>Paenibacillaceae</taxon>
        <taxon>Paenibacillus</taxon>
    </lineage>
</organism>
<reference evidence="3 4" key="1">
    <citation type="submission" date="2021-07" db="EMBL/GenBank/DDBJ databases">
        <title>Paenibacillus radiodurans sp. nov., isolated from the southeastern edge of Tengger Desert.</title>
        <authorList>
            <person name="Zhang G."/>
        </authorList>
    </citation>
    <scope>NUCLEOTIDE SEQUENCE [LARGE SCALE GENOMIC DNA]</scope>
    <source>
        <strain evidence="3 4">CCM 7311</strain>
    </source>
</reference>
<evidence type="ECO:0000256" key="1">
    <source>
        <dbReference type="ARBA" id="ARBA00022729"/>
    </source>
</evidence>
<evidence type="ECO:0000313" key="4">
    <source>
        <dbReference type="Proteomes" id="UP001519887"/>
    </source>
</evidence>
<feature type="domain" description="SbsA Ig-like" evidence="2">
    <location>
        <begin position="61"/>
        <end position="181"/>
    </location>
</feature>
<keyword evidence="1" id="KW-0732">Signal</keyword>
<evidence type="ECO:0000259" key="2">
    <source>
        <dbReference type="Pfam" id="PF13205"/>
    </source>
</evidence>
<dbReference type="EMBL" id="JAHZIK010002801">
    <property type="protein sequence ID" value="MBW7461253.1"/>
    <property type="molecule type" value="Genomic_DNA"/>
</dbReference>